<evidence type="ECO:0000313" key="2">
    <source>
        <dbReference type="Proteomes" id="UP000004277"/>
    </source>
</evidence>
<keyword evidence="2" id="KW-1185">Reference proteome</keyword>
<gene>
    <name evidence="1" type="ORF">MW7_002455</name>
</gene>
<proteinExistence type="predicted"/>
<name>A0ACD3STG6_9BURK</name>
<comment type="caution">
    <text evidence="1">The sequence shown here is derived from an EMBL/GenBank/DDBJ whole genome shotgun (WGS) entry which is preliminary data.</text>
</comment>
<keyword evidence="1" id="KW-0808">Transferase</keyword>
<organism evidence="1 2">
    <name type="scientific">Imbroritus primus</name>
    <dbReference type="NCBI Taxonomy" id="3058603"/>
    <lineage>
        <taxon>Bacteria</taxon>
        <taxon>Pseudomonadati</taxon>
        <taxon>Pseudomonadota</taxon>
        <taxon>Betaproteobacteria</taxon>
        <taxon>Burkholderiales</taxon>
        <taxon>Burkholderiaceae</taxon>
        <taxon>Imbroritus</taxon>
    </lineage>
</organism>
<keyword evidence="1" id="KW-0418">Kinase</keyword>
<reference evidence="1" key="1">
    <citation type="submission" date="2019-05" db="EMBL/GenBank/DDBJ databases">
        <title>Revised genome assembly of Burkholderiaceae (previously Ralstonia) sp. PBA.</title>
        <authorList>
            <person name="Gan H.M."/>
        </authorList>
    </citation>
    <scope>NUCLEOTIDE SEQUENCE</scope>
    <source>
        <strain evidence="1">PBA</strain>
    </source>
</reference>
<accession>A0ACD3STG6</accession>
<dbReference type="Proteomes" id="UP000004277">
    <property type="component" value="Unassembled WGS sequence"/>
</dbReference>
<sequence>MLPSLLLKFRRTSRILLTRAHDIVPPGYEKQIRLHRLLIIGLVALIGFPSYYIIWRYIFPQPYENLELRVLGMVLFLPLLFIRYFRPSRWFVWYFHFVLTYALPFFFTFMLLMNGGSAVWGQSLLIAVFALYYFDDRIATASLVIGALAAFALYFIIGGPPITSTSPVLAYIPIAGFAIVIIYAGKIDREILTQEKLDGMATALSSVAHELRTPLLSVSGSVRGLEKFLPTLVRVYEKNPPEAMEDYIPASRLGHMNTLAQRIDFDVRRMNTTIELLLTSAHRPNPGGDAMTFDIDAAVTEAIQRYPFMDGQENLVHFTPGAGHIAHGNRELFTLVVTNLLKNALRAIKSVRKGEIEITVQPRKRGTVMVFRDTGPGIAKAQLPHIFRRFYSYPESSSTGIGLAFCREVLSTWDATIQCRSVVGEFTEFTIAFPPVSSPSGSPATSSDNSGASLSKADQGKAEA</sequence>
<dbReference type="EMBL" id="AKCV02000007">
    <property type="protein sequence ID" value="TMS59482.1"/>
    <property type="molecule type" value="Genomic_DNA"/>
</dbReference>
<evidence type="ECO:0000313" key="1">
    <source>
        <dbReference type="EMBL" id="TMS59482.1"/>
    </source>
</evidence>
<protein>
    <submittedName>
        <fullName evidence="1">Two-component sensor histidine kinase</fullName>
    </submittedName>
</protein>